<evidence type="ECO:0000256" key="1">
    <source>
        <dbReference type="SAM" id="SignalP"/>
    </source>
</evidence>
<evidence type="ECO:0000313" key="2">
    <source>
        <dbReference type="EMBL" id="QDT95647.1"/>
    </source>
</evidence>
<accession>A0A517VRM0</accession>
<protein>
    <submittedName>
        <fullName evidence="2">Uncharacterized protein</fullName>
    </submittedName>
</protein>
<dbReference type="Proteomes" id="UP000318704">
    <property type="component" value="Chromosome"/>
</dbReference>
<dbReference type="EMBL" id="CP037920">
    <property type="protein sequence ID" value="QDT95647.1"/>
    <property type="molecule type" value="Genomic_DNA"/>
</dbReference>
<organism evidence="2 3">
    <name type="scientific">Gimesia aquarii</name>
    <dbReference type="NCBI Taxonomy" id="2527964"/>
    <lineage>
        <taxon>Bacteria</taxon>
        <taxon>Pseudomonadati</taxon>
        <taxon>Planctomycetota</taxon>
        <taxon>Planctomycetia</taxon>
        <taxon>Planctomycetales</taxon>
        <taxon>Planctomycetaceae</taxon>
        <taxon>Gimesia</taxon>
    </lineage>
</organism>
<keyword evidence="1" id="KW-0732">Signal</keyword>
<feature type="chain" id="PRO_5021961721" evidence="1">
    <location>
        <begin position="20"/>
        <end position="305"/>
    </location>
</feature>
<dbReference type="KEGG" id="gaw:V144x_10930"/>
<evidence type="ECO:0000313" key="3">
    <source>
        <dbReference type="Proteomes" id="UP000318704"/>
    </source>
</evidence>
<dbReference type="RefSeq" id="WP_144982435.1">
    <property type="nucleotide sequence ID" value="NZ_CP037920.1"/>
</dbReference>
<gene>
    <name evidence="2" type="ORF">V144x_10930</name>
</gene>
<proteinExistence type="predicted"/>
<dbReference type="AlphaFoldDB" id="A0A517VRM0"/>
<reference evidence="2 3" key="1">
    <citation type="submission" date="2019-03" db="EMBL/GenBank/DDBJ databases">
        <title>Deep-cultivation of Planctomycetes and their phenomic and genomic characterization uncovers novel biology.</title>
        <authorList>
            <person name="Wiegand S."/>
            <person name="Jogler M."/>
            <person name="Boedeker C."/>
            <person name="Pinto D."/>
            <person name="Vollmers J."/>
            <person name="Rivas-Marin E."/>
            <person name="Kohn T."/>
            <person name="Peeters S.H."/>
            <person name="Heuer A."/>
            <person name="Rast P."/>
            <person name="Oberbeckmann S."/>
            <person name="Bunk B."/>
            <person name="Jeske O."/>
            <person name="Meyerdierks A."/>
            <person name="Storesund J.E."/>
            <person name="Kallscheuer N."/>
            <person name="Luecker S."/>
            <person name="Lage O.M."/>
            <person name="Pohl T."/>
            <person name="Merkel B.J."/>
            <person name="Hornburger P."/>
            <person name="Mueller R.-W."/>
            <person name="Bruemmer F."/>
            <person name="Labrenz M."/>
            <person name="Spormann A.M."/>
            <person name="Op den Camp H."/>
            <person name="Overmann J."/>
            <person name="Amann R."/>
            <person name="Jetten M.S.M."/>
            <person name="Mascher T."/>
            <person name="Medema M.H."/>
            <person name="Devos D.P."/>
            <person name="Kaster A.-K."/>
            <person name="Ovreas L."/>
            <person name="Rohde M."/>
            <person name="Galperin M.Y."/>
            <person name="Jogler C."/>
        </authorList>
    </citation>
    <scope>NUCLEOTIDE SEQUENCE [LARGE SCALE GENOMIC DNA]</scope>
    <source>
        <strain evidence="2 3">V144</strain>
    </source>
</reference>
<feature type="signal peptide" evidence="1">
    <location>
        <begin position="1"/>
        <end position="19"/>
    </location>
</feature>
<name>A0A517VRM0_9PLAN</name>
<sequence precursor="true">MTKLILASWLAVVFFSANAGLAANPEVTNKKKTAQRLYDAGVPESGFLTLETKNYTVPIDAASGWTIEKMFYRGHLFSLNNGHYGTVLKPQEGQWWGTGHKEGGREVVHRLKLIVDGQDVPITKTGETITGKRIQFIKESTIWKFKVRAKVILTNDFVEEQTEMEALENCKTDLLYYFMHCFPPSTTNWIAQLPDGSFEAGELSHSKKMAVSKNTSWVAQFDPENQLGLLCYTPKVIAGNRSASHIWDLDRYHKYYLRHNSGQSFKKGEKLDFTVIVKAVPNETGDWKETKKAASHLMKQFPVVK</sequence>